<protein>
    <submittedName>
        <fullName evidence="15">Structural maintenance of chromosomes protein 6</fullName>
        <ecNumber evidence="15">3.6.4.13</ecNumber>
    </submittedName>
</protein>
<keyword evidence="16" id="KW-1185">Reference proteome</keyword>
<dbReference type="InterPro" id="IPR003395">
    <property type="entry name" value="RecF/RecN/SMC_N"/>
</dbReference>
<evidence type="ECO:0000256" key="9">
    <source>
        <dbReference type="ARBA" id="ARBA00023172"/>
    </source>
</evidence>
<dbReference type="GO" id="GO:0000724">
    <property type="term" value="P:double-strand break repair via homologous recombination"/>
    <property type="evidence" value="ECO:0007669"/>
    <property type="project" value="TreeGrafter"/>
</dbReference>
<feature type="compositionally biased region" description="Acidic residues" evidence="13">
    <location>
        <begin position="60"/>
        <end position="76"/>
    </location>
</feature>
<evidence type="ECO:0000256" key="10">
    <source>
        <dbReference type="ARBA" id="ARBA00023204"/>
    </source>
</evidence>
<dbReference type="GO" id="GO:0005634">
    <property type="term" value="C:nucleus"/>
    <property type="evidence" value="ECO:0007669"/>
    <property type="project" value="UniProtKB-SubCell"/>
</dbReference>
<feature type="domain" description="RecF/RecN/SMC N-terminal" evidence="14">
    <location>
        <begin position="108"/>
        <end position="1116"/>
    </location>
</feature>
<dbReference type="EC" id="3.6.4.13" evidence="15"/>
<dbReference type="PANTHER" id="PTHR19306:SF6">
    <property type="entry name" value="STRUCTURAL MAINTENANCE OF CHROMOSOMES PROTEIN 6"/>
    <property type="match status" value="1"/>
</dbReference>
<evidence type="ECO:0000256" key="3">
    <source>
        <dbReference type="ARBA" id="ARBA00006793"/>
    </source>
</evidence>
<feature type="compositionally biased region" description="Low complexity" evidence="13">
    <location>
        <begin position="19"/>
        <end position="29"/>
    </location>
</feature>
<dbReference type="GO" id="GO:0035861">
    <property type="term" value="C:site of double-strand break"/>
    <property type="evidence" value="ECO:0007669"/>
    <property type="project" value="TreeGrafter"/>
</dbReference>
<keyword evidence="9" id="KW-0233">DNA recombination</keyword>
<evidence type="ECO:0000256" key="2">
    <source>
        <dbReference type="ARBA" id="ARBA00004286"/>
    </source>
</evidence>
<dbReference type="InterPro" id="IPR027417">
    <property type="entry name" value="P-loop_NTPase"/>
</dbReference>
<evidence type="ECO:0000259" key="14">
    <source>
        <dbReference type="Pfam" id="PF02463"/>
    </source>
</evidence>
<evidence type="ECO:0000256" key="6">
    <source>
        <dbReference type="ARBA" id="ARBA00022763"/>
    </source>
</evidence>
<dbReference type="Proteomes" id="UP001309876">
    <property type="component" value="Unassembled WGS sequence"/>
</dbReference>
<dbReference type="GO" id="GO:0003724">
    <property type="term" value="F:RNA helicase activity"/>
    <property type="evidence" value="ECO:0007669"/>
    <property type="project" value="UniProtKB-EC"/>
</dbReference>
<evidence type="ECO:0000256" key="7">
    <source>
        <dbReference type="ARBA" id="ARBA00022840"/>
    </source>
</evidence>
<evidence type="ECO:0000256" key="1">
    <source>
        <dbReference type="ARBA" id="ARBA00004123"/>
    </source>
</evidence>
<dbReference type="GO" id="GO:0003684">
    <property type="term" value="F:damaged DNA binding"/>
    <property type="evidence" value="ECO:0007669"/>
    <property type="project" value="TreeGrafter"/>
</dbReference>
<comment type="caution">
    <text evidence="15">The sequence shown here is derived from an EMBL/GenBank/DDBJ whole genome shotgun (WGS) entry which is preliminary data.</text>
</comment>
<dbReference type="GO" id="GO:0051276">
    <property type="term" value="P:chromosome organization"/>
    <property type="evidence" value="ECO:0007669"/>
    <property type="project" value="InterPro"/>
</dbReference>
<evidence type="ECO:0000313" key="15">
    <source>
        <dbReference type="EMBL" id="KAK5082433.1"/>
    </source>
</evidence>
<keyword evidence="8 12" id="KW-0175">Coiled coil</keyword>
<accession>A0AAN7Y4H4</accession>
<keyword evidence="15" id="KW-0378">Hydrolase</keyword>
<organism evidence="15 16">
    <name type="scientific">Lithohypha guttulata</name>
    <dbReference type="NCBI Taxonomy" id="1690604"/>
    <lineage>
        <taxon>Eukaryota</taxon>
        <taxon>Fungi</taxon>
        <taxon>Dikarya</taxon>
        <taxon>Ascomycota</taxon>
        <taxon>Pezizomycotina</taxon>
        <taxon>Eurotiomycetes</taxon>
        <taxon>Chaetothyriomycetidae</taxon>
        <taxon>Chaetothyriales</taxon>
        <taxon>Trichomeriaceae</taxon>
        <taxon>Lithohypha</taxon>
    </lineage>
</organism>
<dbReference type="EMBL" id="JAVRRJ010000008">
    <property type="protein sequence ID" value="KAK5082433.1"/>
    <property type="molecule type" value="Genomic_DNA"/>
</dbReference>
<comment type="similarity">
    <text evidence="3">Belongs to the SMC family. SMC6 subfamily.</text>
</comment>
<evidence type="ECO:0000256" key="11">
    <source>
        <dbReference type="ARBA" id="ARBA00023242"/>
    </source>
</evidence>
<dbReference type="PANTHER" id="PTHR19306">
    <property type="entry name" value="STRUCTURAL MAINTENANCE OF CHROMOSOMES 5,6 SMC5, SMC6"/>
    <property type="match status" value="1"/>
</dbReference>
<dbReference type="AlphaFoldDB" id="A0AAN7Y4H4"/>
<dbReference type="InterPro" id="IPR036277">
    <property type="entry name" value="SMC_hinge_sf"/>
</dbReference>
<evidence type="ECO:0000256" key="8">
    <source>
        <dbReference type="ARBA" id="ARBA00023054"/>
    </source>
</evidence>
<keyword evidence="11" id="KW-0539">Nucleus</keyword>
<feature type="region of interest" description="Disordered" evidence="13">
    <location>
        <begin position="1"/>
        <end position="99"/>
    </location>
</feature>
<evidence type="ECO:0000256" key="13">
    <source>
        <dbReference type="SAM" id="MobiDB-lite"/>
    </source>
</evidence>
<sequence length="1163" mass="131994">MSTRKRPARVDTEDEDDSAASSVSEDTSSLPGSDGRKRRRISRDSDTTPEQNPNLRIQDYEELEEDSESLDEEDVEQQATQAVQEKRARDKRARQSGVANAARDYGILESVVIHDFMNHHYFEFLFGPLINFITGKNGSGKSAVLTAITLCLGGKAASTNRGKGLKSFIRHGCERARIICKIKNQGSGAYQPEEYGDSISIERHFSANGTSGYVIRSASGRKVSDKRLDLDPILDHCGLQVDNPLNVLSQDNARQFLGSAKPADKYKFFIKGVQLEQLDEDYRLLEDRLFTIQQKLDKKKEDVTVLENIRNNKIRLREQARKTDGLVAKMRELRRQCAWAQVRDQEAKLVEYDVEMTKQDELIRTAQLEVDEYDTNYQEATTQHEATKIALDEAKAAFNAAEGEKRELKVLYEEAKREAMAAQHEERAAKTTLAQKVKEKKNTEGQIAEEERRLDEVNGGGAARRREERTLAQATAQQARTELEAHKAGRQEVERNRQIKGAVVNEKAGIMNAAQRKINEIEESLGKLQNINANNQHRAFRRNNEQLERLIGQETRWQHKPLGPLGRHVKLLKPEWSSVLESMFGKTLSGFLVFSRHDLNLLSDLKRRAACDAEMFLLTDRKDFNVREPDEQFVTILKVLEIDNQDVKKHLIIQHVIDQHILVPNLDDATRTMYDSGRLRCVRGCFAFNPHDPQKGHLLRYGAGDGASQDPVLAYRGLPRMKGDIEATIAIKRIALRDAQDDLATARRAWTEARAEVVKADAAVKKWQKRLVELNIAAQEADDKVQVLDGQISNDSVEGGKLSALRDGLKEVEESRQLAEDQYKDAVIARDTKQKAMHERNQRMNAYDTTLQELQHAFNEAERQHRLADQNKANTLLTKNGKEAVLADTQKGRQELVDDKAEAEAHLQNIIAQATEKVGNRIHVPDRSTKSLFEKHEEMKKTHRQWQQRIGISVEDAERAAAEAEINCNRAEVDHKQLEETQNMLQTSLDDRRARWRLFRQFISARARVTFVALLSERGFRGELLINHAKRLLDLRVEPDITRRNAAGRSANTLSGGEKSYAQICMLLAIWEAMGSPLRCLDEFDVFMDNVNRSTSIRMILDAARQSIGRQYILISPGAKEDIPQDYDVRVQELAPPERGQQTIEESRGGRRRAGAAANGDWE</sequence>
<dbReference type="GO" id="GO:0003697">
    <property type="term" value="F:single-stranded DNA binding"/>
    <property type="evidence" value="ECO:0007669"/>
    <property type="project" value="TreeGrafter"/>
</dbReference>
<dbReference type="GO" id="GO:0016787">
    <property type="term" value="F:hydrolase activity"/>
    <property type="evidence" value="ECO:0007669"/>
    <property type="project" value="UniProtKB-KW"/>
</dbReference>
<keyword evidence="6" id="KW-0227">DNA damage</keyword>
<feature type="region of interest" description="Disordered" evidence="13">
    <location>
        <begin position="1133"/>
        <end position="1163"/>
    </location>
</feature>
<dbReference type="Gene3D" id="3.40.50.300">
    <property type="entry name" value="P-loop containing nucleotide triphosphate hydrolases"/>
    <property type="match status" value="2"/>
</dbReference>
<evidence type="ECO:0000256" key="4">
    <source>
        <dbReference type="ARBA" id="ARBA00022454"/>
    </source>
</evidence>
<feature type="coiled-coil region" evidence="12">
    <location>
        <begin position="954"/>
        <end position="981"/>
    </location>
</feature>
<evidence type="ECO:0000313" key="16">
    <source>
        <dbReference type="Proteomes" id="UP001309876"/>
    </source>
</evidence>
<gene>
    <name evidence="15" type="primary">smc6</name>
    <name evidence="15" type="ORF">LTR05_007580</name>
</gene>
<keyword evidence="7" id="KW-0067">ATP-binding</keyword>
<keyword evidence="4" id="KW-0158">Chromosome</keyword>
<keyword evidence="5" id="KW-0547">Nucleotide-binding</keyword>
<proteinExistence type="inferred from homology"/>
<feature type="coiled-coil region" evidence="12">
    <location>
        <begin position="363"/>
        <end position="550"/>
    </location>
</feature>
<reference evidence="15 16" key="1">
    <citation type="submission" date="2023-08" db="EMBL/GenBank/DDBJ databases">
        <title>Black Yeasts Isolated from many extreme environments.</title>
        <authorList>
            <person name="Coleine C."/>
            <person name="Stajich J.E."/>
            <person name="Selbmann L."/>
        </authorList>
    </citation>
    <scope>NUCLEOTIDE SEQUENCE [LARGE SCALE GENOMIC DNA]</scope>
    <source>
        <strain evidence="15 16">CCFEE 5910</strain>
    </source>
</reference>
<dbReference type="SUPFAM" id="SSF52540">
    <property type="entry name" value="P-loop containing nucleoside triphosphate hydrolases"/>
    <property type="match status" value="1"/>
</dbReference>
<comment type="subcellular location">
    <subcellularLocation>
        <location evidence="2">Chromosome</location>
    </subcellularLocation>
    <subcellularLocation>
        <location evidence="1">Nucleus</location>
    </subcellularLocation>
</comment>
<evidence type="ECO:0000256" key="5">
    <source>
        <dbReference type="ARBA" id="ARBA00022741"/>
    </source>
</evidence>
<feature type="coiled-coil region" evidence="12">
    <location>
        <begin position="736"/>
        <end position="913"/>
    </location>
</feature>
<dbReference type="GO" id="GO:0030915">
    <property type="term" value="C:Smc5-Smc6 complex"/>
    <property type="evidence" value="ECO:0007669"/>
    <property type="project" value="TreeGrafter"/>
</dbReference>
<dbReference type="GO" id="GO:0005524">
    <property type="term" value="F:ATP binding"/>
    <property type="evidence" value="ECO:0007669"/>
    <property type="project" value="UniProtKB-KW"/>
</dbReference>
<name>A0AAN7Y4H4_9EURO</name>
<feature type="coiled-coil region" evidence="12">
    <location>
        <begin position="275"/>
        <end position="336"/>
    </location>
</feature>
<dbReference type="Pfam" id="PF02463">
    <property type="entry name" value="SMC_N"/>
    <property type="match status" value="1"/>
</dbReference>
<keyword evidence="10" id="KW-0234">DNA repair</keyword>
<dbReference type="SUPFAM" id="SSF75553">
    <property type="entry name" value="Smc hinge domain"/>
    <property type="match status" value="1"/>
</dbReference>
<evidence type="ECO:0000256" key="12">
    <source>
        <dbReference type="SAM" id="Coils"/>
    </source>
</evidence>